<dbReference type="GO" id="GO:0071555">
    <property type="term" value="P:cell wall organization"/>
    <property type="evidence" value="ECO:0007669"/>
    <property type="project" value="UniProtKB-KW"/>
</dbReference>
<sequence>MNTKQLIGTVFDTALKIVIIIVVVMFTYKYATDAYNFGYRIFTEEPVAAEGNAKVISIAITEEAGTMDIGEVLEEKGLINDSKVFYAQELISEYHGELKPGIYELSSDMTVKEMLEIMSAGDKSEEASSGVSAAEGASEADTPEGTAGDAGAEGSETPEDATDAE</sequence>
<comment type="caution">
    <text evidence="9">The sequence shown here is derived from an EMBL/GenBank/DDBJ whole genome shotgun (WGS) entry which is preliminary data.</text>
</comment>
<evidence type="ECO:0000256" key="2">
    <source>
        <dbReference type="ARBA" id="ARBA00022692"/>
    </source>
</evidence>
<evidence type="ECO:0000256" key="5">
    <source>
        <dbReference type="ARBA" id="ARBA00023239"/>
    </source>
</evidence>
<keyword evidence="3 8" id="KW-1133">Transmembrane helix</keyword>
<keyword evidence="1" id="KW-1003">Cell membrane</keyword>
<dbReference type="PANTHER" id="PTHR30518:SF2">
    <property type="entry name" value="ENDOLYTIC MUREIN TRANSGLYCOSYLASE"/>
    <property type="match status" value="1"/>
</dbReference>
<dbReference type="EMBL" id="SLUO01000004">
    <property type="protein sequence ID" value="TCL59506.1"/>
    <property type="molecule type" value="Genomic_DNA"/>
</dbReference>
<name>A0A4R1R2B3_9FIRM</name>
<feature type="compositionally biased region" description="Low complexity" evidence="7">
    <location>
        <begin position="127"/>
        <end position="140"/>
    </location>
</feature>
<dbReference type="GO" id="GO:0016829">
    <property type="term" value="F:lyase activity"/>
    <property type="evidence" value="ECO:0007669"/>
    <property type="project" value="UniProtKB-KW"/>
</dbReference>
<protein>
    <submittedName>
        <fullName evidence="9">UPF0755 protein</fullName>
    </submittedName>
</protein>
<dbReference type="Pfam" id="PF02618">
    <property type="entry name" value="YceG"/>
    <property type="match status" value="1"/>
</dbReference>
<evidence type="ECO:0000256" key="8">
    <source>
        <dbReference type="SAM" id="Phobius"/>
    </source>
</evidence>
<keyword evidence="10" id="KW-1185">Reference proteome</keyword>
<keyword evidence="4 8" id="KW-0472">Membrane</keyword>
<gene>
    <name evidence="9" type="ORF">EDD76_104244</name>
</gene>
<keyword evidence="6" id="KW-0961">Cell wall biogenesis/degradation</keyword>
<keyword evidence="5" id="KW-0456">Lyase</keyword>
<evidence type="ECO:0000256" key="6">
    <source>
        <dbReference type="ARBA" id="ARBA00023316"/>
    </source>
</evidence>
<dbReference type="OrthoDB" id="9810667at2"/>
<feature type="compositionally biased region" description="Acidic residues" evidence="7">
    <location>
        <begin position="156"/>
        <end position="165"/>
    </location>
</feature>
<proteinExistence type="predicted"/>
<keyword evidence="2 8" id="KW-0812">Transmembrane</keyword>
<evidence type="ECO:0000313" key="9">
    <source>
        <dbReference type="EMBL" id="TCL59506.1"/>
    </source>
</evidence>
<organism evidence="9 10">
    <name type="scientific">Kineothrix alysoides</name>
    <dbReference type="NCBI Taxonomy" id="1469948"/>
    <lineage>
        <taxon>Bacteria</taxon>
        <taxon>Bacillati</taxon>
        <taxon>Bacillota</taxon>
        <taxon>Clostridia</taxon>
        <taxon>Lachnospirales</taxon>
        <taxon>Lachnospiraceae</taxon>
        <taxon>Kineothrix</taxon>
    </lineage>
</organism>
<reference evidence="9 10" key="1">
    <citation type="submission" date="2019-03" db="EMBL/GenBank/DDBJ databases">
        <title>Genomic Encyclopedia of Type Strains, Phase IV (KMG-IV): sequencing the most valuable type-strain genomes for metagenomic binning, comparative biology and taxonomic classification.</title>
        <authorList>
            <person name="Goeker M."/>
        </authorList>
    </citation>
    <scope>NUCLEOTIDE SEQUENCE [LARGE SCALE GENOMIC DNA]</scope>
    <source>
        <strain evidence="9 10">DSM 100556</strain>
    </source>
</reference>
<feature type="transmembrane region" description="Helical" evidence="8">
    <location>
        <begin position="6"/>
        <end position="28"/>
    </location>
</feature>
<evidence type="ECO:0000256" key="4">
    <source>
        <dbReference type="ARBA" id="ARBA00023136"/>
    </source>
</evidence>
<dbReference type="Proteomes" id="UP000295718">
    <property type="component" value="Unassembled WGS sequence"/>
</dbReference>
<accession>A0A4R1R2B3</accession>
<dbReference type="PANTHER" id="PTHR30518">
    <property type="entry name" value="ENDOLYTIC MUREIN TRANSGLYCOSYLASE"/>
    <property type="match status" value="1"/>
</dbReference>
<dbReference type="InterPro" id="IPR003770">
    <property type="entry name" value="MLTG-like"/>
</dbReference>
<evidence type="ECO:0000256" key="7">
    <source>
        <dbReference type="SAM" id="MobiDB-lite"/>
    </source>
</evidence>
<dbReference type="AlphaFoldDB" id="A0A4R1R2B3"/>
<feature type="region of interest" description="Disordered" evidence="7">
    <location>
        <begin position="120"/>
        <end position="165"/>
    </location>
</feature>
<evidence type="ECO:0000256" key="3">
    <source>
        <dbReference type="ARBA" id="ARBA00022989"/>
    </source>
</evidence>
<evidence type="ECO:0000256" key="1">
    <source>
        <dbReference type="ARBA" id="ARBA00022475"/>
    </source>
</evidence>
<dbReference type="Gene3D" id="3.30.1490.480">
    <property type="entry name" value="Endolytic murein transglycosylase"/>
    <property type="match status" value="1"/>
</dbReference>
<dbReference type="RefSeq" id="WP_051869776.1">
    <property type="nucleotide sequence ID" value="NZ_JPNB01000002.1"/>
</dbReference>
<evidence type="ECO:0000313" key="10">
    <source>
        <dbReference type="Proteomes" id="UP000295718"/>
    </source>
</evidence>
<dbReference type="STRING" id="1469948.GCA_000732725_03617"/>